<name>A0A8S1Y5B9_9CILI</name>
<dbReference type="EMBL" id="CAJJDO010000153">
    <property type="protein sequence ID" value="CAD8209000.1"/>
    <property type="molecule type" value="Genomic_DNA"/>
</dbReference>
<evidence type="ECO:0000313" key="2">
    <source>
        <dbReference type="EMBL" id="CAD8209000.1"/>
    </source>
</evidence>
<accession>A0A8S1Y5B9</accession>
<comment type="caution">
    <text evidence="1">The sequence shown here is derived from an EMBL/GenBank/DDBJ whole genome shotgun (WGS) entry which is preliminary data.</text>
</comment>
<dbReference type="PANTHER" id="PTHR36851:SF1">
    <property type="entry name" value="GLYCO_TRANS_2-LIKE DOMAIN-CONTAINING PROTEIN"/>
    <property type="match status" value="1"/>
</dbReference>
<proteinExistence type="predicted"/>
<dbReference type="PANTHER" id="PTHR36851">
    <property type="entry name" value="UNNAMED PRODUCT"/>
    <property type="match status" value="1"/>
</dbReference>
<evidence type="ECO:0000313" key="3">
    <source>
        <dbReference type="Proteomes" id="UP000689195"/>
    </source>
</evidence>
<dbReference type="EMBL" id="CAJJDO010000153">
    <property type="protein sequence ID" value="CAD8208999.1"/>
    <property type="molecule type" value="Genomic_DNA"/>
</dbReference>
<sequence>MIQLLEQHCQALLSFLPCIIRDQQKNQPRRIAKQTNFGCFYGRKTPDKYAKINSVYQKFQDYFDQMIMTLHNYETPKEIPNKFSSQNYAIRSVLADLNKTHHHLPKKILFNQFYVDTIFHKTF</sequence>
<dbReference type="AlphaFoldDB" id="A0A8S1Y5B9"/>
<dbReference type="Proteomes" id="UP000689195">
    <property type="component" value="Unassembled WGS sequence"/>
</dbReference>
<organism evidence="1 3">
    <name type="scientific">Paramecium pentaurelia</name>
    <dbReference type="NCBI Taxonomy" id="43138"/>
    <lineage>
        <taxon>Eukaryota</taxon>
        <taxon>Sar</taxon>
        <taxon>Alveolata</taxon>
        <taxon>Ciliophora</taxon>
        <taxon>Intramacronucleata</taxon>
        <taxon>Oligohymenophorea</taxon>
        <taxon>Peniculida</taxon>
        <taxon>Parameciidae</taxon>
        <taxon>Paramecium</taxon>
    </lineage>
</organism>
<protein>
    <submittedName>
        <fullName evidence="1">Uncharacterized protein</fullName>
    </submittedName>
</protein>
<dbReference type="OrthoDB" id="5819478at2759"/>
<gene>
    <name evidence="1" type="ORF">PPENT_87.1.T1530007</name>
    <name evidence="2" type="ORF">PPENT_87.1.T1530008</name>
</gene>
<keyword evidence="3" id="KW-1185">Reference proteome</keyword>
<evidence type="ECO:0000313" key="1">
    <source>
        <dbReference type="EMBL" id="CAD8208999.1"/>
    </source>
</evidence>
<reference evidence="1" key="1">
    <citation type="submission" date="2021-01" db="EMBL/GenBank/DDBJ databases">
        <authorList>
            <consortium name="Genoscope - CEA"/>
            <person name="William W."/>
        </authorList>
    </citation>
    <scope>NUCLEOTIDE SEQUENCE</scope>
</reference>